<feature type="compositionally biased region" description="Basic residues" evidence="1">
    <location>
        <begin position="189"/>
        <end position="203"/>
    </location>
</feature>
<dbReference type="EMBL" id="LT962688">
    <property type="protein sequence ID" value="SOR31080.1"/>
    <property type="molecule type" value="Genomic_DNA"/>
</dbReference>
<name>A0A2N9AV06_METEX</name>
<proteinExistence type="predicted"/>
<dbReference type="Proteomes" id="UP000233769">
    <property type="component" value="Chromosome tk0001"/>
</dbReference>
<gene>
    <name evidence="2" type="ORF">TK0001_4478</name>
</gene>
<evidence type="ECO:0000256" key="1">
    <source>
        <dbReference type="SAM" id="MobiDB-lite"/>
    </source>
</evidence>
<evidence type="ECO:0000313" key="2">
    <source>
        <dbReference type="EMBL" id="SOR31080.1"/>
    </source>
</evidence>
<organism evidence="2 3">
    <name type="scientific">Methylorubrum extorquens</name>
    <name type="common">Methylobacterium dichloromethanicum</name>
    <name type="synonym">Methylobacterium extorquens</name>
    <dbReference type="NCBI Taxonomy" id="408"/>
    <lineage>
        <taxon>Bacteria</taxon>
        <taxon>Pseudomonadati</taxon>
        <taxon>Pseudomonadota</taxon>
        <taxon>Alphaproteobacteria</taxon>
        <taxon>Hyphomicrobiales</taxon>
        <taxon>Methylobacteriaceae</taxon>
        <taxon>Methylorubrum</taxon>
    </lineage>
</organism>
<accession>A0A2N9AV06</accession>
<feature type="region of interest" description="Disordered" evidence="1">
    <location>
        <begin position="118"/>
        <end position="203"/>
    </location>
</feature>
<reference evidence="3" key="1">
    <citation type="submission" date="2017-10" db="EMBL/GenBank/DDBJ databases">
        <authorList>
            <person name="Regsiter A."/>
            <person name="William W."/>
        </authorList>
    </citation>
    <scope>NUCLEOTIDE SEQUENCE [LARGE SCALE GENOMIC DNA]</scope>
</reference>
<evidence type="ECO:0000313" key="3">
    <source>
        <dbReference type="Proteomes" id="UP000233769"/>
    </source>
</evidence>
<sequence>MLRLRIDKPGSVIEDITMTAPAPILADPPASLTAPVPGAMRDAIAEQLAGIACEAGRILRGYHGSDCPHVIKPDGSPASLADTRSEELIVAALGRAFPRHPGDRRGDLLHRAARTLVLPRRSARRHPRLPRRQRTVLRQYRPHSGRPPDRRRFGGAGARPGLGGGHHRPRGADPRGAAGRVPAGERSRGPRRRSRRPRQPPAR</sequence>
<protein>
    <submittedName>
        <fullName evidence="2">Uncharacterized protein</fullName>
    </submittedName>
</protein>
<feature type="compositionally biased region" description="Basic residues" evidence="1">
    <location>
        <begin position="121"/>
        <end position="144"/>
    </location>
</feature>
<dbReference type="SUPFAM" id="SSF56655">
    <property type="entry name" value="Carbohydrate phosphatase"/>
    <property type="match status" value="1"/>
</dbReference>
<dbReference type="AlphaFoldDB" id="A0A2N9AV06"/>
<feature type="compositionally biased region" description="Gly residues" evidence="1">
    <location>
        <begin position="154"/>
        <end position="164"/>
    </location>
</feature>
<dbReference type="Gene3D" id="3.30.540.10">
    <property type="entry name" value="Fructose-1,6-Bisphosphatase, subunit A, domain 1"/>
    <property type="match status" value="1"/>
</dbReference>